<dbReference type="InterPro" id="IPR004843">
    <property type="entry name" value="Calcineurin-like_PHP"/>
</dbReference>
<keyword evidence="1" id="KW-0732">Signal</keyword>
<dbReference type="SUPFAM" id="SSF56300">
    <property type="entry name" value="Metallo-dependent phosphatases"/>
    <property type="match status" value="1"/>
</dbReference>
<proteinExistence type="predicted"/>
<dbReference type="KEGG" id="cmah:C1I91_12645"/>
<evidence type="ECO:0000259" key="2">
    <source>
        <dbReference type="Pfam" id="PF00149"/>
    </source>
</evidence>
<dbReference type="Pfam" id="PF00149">
    <property type="entry name" value="Metallophos"/>
    <property type="match status" value="1"/>
</dbReference>
<dbReference type="GO" id="GO:0016787">
    <property type="term" value="F:hydrolase activity"/>
    <property type="evidence" value="ECO:0007669"/>
    <property type="project" value="InterPro"/>
</dbReference>
<dbReference type="Gene3D" id="3.60.21.10">
    <property type="match status" value="1"/>
</dbReference>
<feature type="signal peptide" evidence="1">
    <location>
        <begin position="1"/>
        <end position="18"/>
    </location>
</feature>
<evidence type="ECO:0000256" key="1">
    <source>
        <dbReference type="SAM" id="SignalP"/>
    </source>
</evidence>
<dbReference type="RefSeq" id="WP_128213207.1">
    <property type="nucleotide sequence ID" value="NZ_CP025746.1"/>
</dbReference>
<dbReference type="Proteomes" id="UP000286268">
    <property type="component" value="Chromosome"/>
</dbReference>
<dbReference type="AlphaFoldDB" id="A0A3R5QTS0"/>
<dbReference type="InterPro" id="IPR029052">
    <property type="entry name" value="Metallo-depent_PP-like"/>
</dbReference>
<reference evidence="3 4" key="1">
    <citation type="submission" date="2018-01" db="EMBL/GenBank/DDBJ databases">
        <title>Genome Sequencing and Assembly of Anaerobacter polyendosporus strain CT4.</title>
        <authorList>
            <person name="Tachaapaikoon C."/>
            <person name="Sutheeworapong S."/>
            <person name="Jenjaroenpun P."/>
            <person name="Wongsurawat T."/>
            <person name="Nookeaw I."/>
            <person name="Cheawchanlertfa P."/>
            <person name="Kosugi A."/>
            <person name="Cheevadhanarak S."/>
            <person name="Ratanakhanokchai K."/>
        </authorList>
    </citation>
    <scope>NUCLEOTIDE SEQUENCE [LARGE SCALE GENOMIC DNA]</scope>
    <source>
        <strain evidence="3 4">CT4</strain>
    </source>
</reference>
<organism evidence="3 4">
    <name type="scientific">Clostridium manihotivorum</name>
    <dbReference type="NCBI Taxonomy" id="2320868"/>
    <lineage>
        <taxon>Bacteria</taxon>
        <taxon>Bacillati</taxon>
        <taxon>Bacillota</taxon>
        <taxon>Clostridia</taxon>
        <taxon>Eubacteriales</taxon>
        <taxon>Clostridiaceae</taxon>
        <taxon>Clostridium</taxon>
    </lineage>
</organism>
<name>A0A3R5QTS0_9CLOT</name>
<evidence type="ECO:0000313" key="4">
    <source>
        <dbReference type="Proteomes" id="UP000286268"/>
    </source>
</evidence>
<keyword evidence="4" id="KW-1185">Reference proteome</keyword>
<feature type="chain" id="PRO_5039180277" description="Calcineurin-like phosphoesterase domain-containing protein" evidence="1">
    <location>
        <begin position="19"/>
        <end position="338"/>
    </location>
</feature>
<protein>
    <recommendedName>
        <fullName evidence="2">Calcineurin-like phosphoesterase domain-containing protein</fullName>
    </recommendedName>
</protein>
<gene>
    <name evidence="3" type="ORF">C1I91_12645</name>
</gene>
<dbReference type="OrthoDB" id="1645838at2"/>
<accession>A0A3R5QTS0</accession>
<dbReference type="EMBL" id="CP025746">
    <property type="protein sequence ID" value="QAA32420.1"/>
    <property type="molecule type" value="Genomic_DNA"/>
</dbReference>
<sequence>MRLKSILTALLVTSITTATLLTGSKTHVSASVKAKVATTPLYTFSVISDTHLGSGYTAIKNTSTALNSIKNNFSDRCIVINGDVVDNYLDSSYQDLTNVVNYVNTNTANPSYNPSSISGKTSKLPYIYFNFGNHEFRENATWSSDQSKYDWSLSQFCTYTRSIQTKLTPNGVSYTDRDRDKSYDVQYVNNATLFFLGSDNVNYGDCAYLDPNYQLSYLQTKINNKPLFLFCHQPIYNTVYGSDANNCIYNSSDLTNIIGSHSNAIMFTSHTHNSFTSTSGFSQNFAKVGQSSVFATSSVVEGPQGLHVKVYSDRVVVDAVSYTSGSSYSVIASKTVYL</sequence>
<evidence type="ECO:0000313" key="3">
    <source>
        <dbReference type="EMBL" id="QAA32420.1"/>
    </source>
</evidence>
<feature type="domain" description="Calcineurin-like phosphoesterase" evidence="2">
    <location>
        <begin position="44"/>
        <end position="272"/>
    </location>
</feature>